<gene>
    <name evidence="4" type="ORF">GIL414_LOCUS57270</name>
    <name evidence="2" type="ORF">SMN809_LOCUS36746</name>
    <name evidence="3" type="ORF">SMN809_LOCUS51100</name>
</gene>
<evidence type="ECO:0000256" key="1">
    <source>
        <dbReference type="SAM" id="MobiDB-lite"/>
    </source>
</evidence>
<feature type="non-terminal residue" evidence="2">
    <location>
        <position position="73"/>
    </location>
</feature>
<evidence type="ECO:0000313" key="3">
    <source>
        <dbReference type="EMBL" id="CAF4887242.1"/>
    </source>
</evidence>
<dbReference type="Proteomes" id="UP000676336">
    <property type="component" value="Unassembled WGS sequence"/>
</dbReference>
<dbReference type="AlphaFoldDB" id="A0A8S2Y9U5"/>
<proteinExistence type="predicted"/>
<dbReference type="EMBL" id="CAJOBI010091391">
    <property type="protein sequence ID" value="CAF4544094.1"/>
    <property type="molecule type" value="Genomic_DNA"/>
</dbReference>
<reference evidence="2" key="1">
    <citation type="submission" date="2021-02" db="EMBL/GenBank/DDBJ databases">
        <authorList>
            <person name="Nowell W R."/>
        </authorList>
    </citation>
    <scope>NUCLEOTIDE SEQUENCE</scope>
</reference>
<evidence type="ECO:0000313" key="5">
    <source>
        <dbReference type="Proteomes" id="UP000676336"/>
    </source>
</evidence>
<comment type="caution">
    <text evidence="2">The sequence shown here is derived from an EMBL/GenBank/DDBJ whole genome shotgun (WGS) entry which is preliminary data.</text>
</comment>
<organism evidence="2 5">
    <name type="scientific">Rotaria magnacalcarata</name>
    <dbReference type="NCBI Taxonomy" id="392030"/>
    <lineage>
        <taxon>Eukaryota</taxon>
        <taxon>Metazoa</taxon>
        <taxon>Spiralia</taxon>
        <taxon>Gnathifera</taxon>
        <taxon>Rotifera</taxon>
        <taxon>Eurotatoria</taxon>
        <taxon>Bdelloidea</taxon>
        <taxon>Philodinida</taxon>
        <taxon>Philodinidae</taxon>
        <taxon>Rotaria</taxon>
    </lineage>
</organism>
<name>A0A8S2Y9U5_9BILA</name>
<dbReference type="EMBL" id="CAJOBJ010207543">
    <property type="protein sequence ID" value="CAF5001506.1"/>
    <property type="molecule type" value="Genomic_DNA"/>
</dbReference>
<evidence type="ECO:0000313" key="4">
    <source>
        <dbReference type="EMBL" id="CAF5001506.1"/>
    </source>
</evidence>
<protein>
    <submittedName>
        <fullName evidence="2">Uncharacterized protein</fullName>
    </submittedName>
</protein>
<sequence length="73" mass="8392">MHELNYFPKIFTASEDRRRTLSNFSSTSMKILLNAVIKTYIRLPNTSTISSLLIGSPTCDSRPNQQQLRKTQM</sequence>
<dbReference type="EMBL" id="CAJOBI010170566">
    <property type="protein sequence ID" value="CAF4887242.1"/>
    <property type="molecule type" value="Genomic_DNA"/>
</dbReference>
<evidence type="ECO:0000313" key="2">
    <source>
        <dbReference type="EMBL" id="CAF4544094.1"/>
    </source>
</evidence>
<accession>A0A8S2Y9U5</accession>
<feature type="region of interest" description="Disordered" evidence="1">
    <location>
        <begin position="54"/>
        <end position="73"/>
    </location>
</feature>
<dbReference type="Proteomes" id="UP000681720">
    <property type="component" value="Unassembled WGS sequence"/>
</dbReference>